<organism evidence="2 3">
    <name type="scientific">Steinernema carpocapsae</name>
    <name type="common">Entomopathogenic nematode</name>
    <dbReference type="NCBI Taxonomy" id="34508"/>
    <lineage>
        <taxon>Eukaryota</taxon>
        <taxon>Metazoa</taxon>
        <taxon>Ecdysozoa</taxon>
        <taxon>Nematoda</taxon>
        <taxon>Chromadorea</taxon>
        <taxon>Rhabditida</taxon>
        <taxon>Tylenchina</taxon>
        <taxon>Panagrolaimomorpha</taxon>
        <taxon>Strongyloidoidea</taxon>
        <taxon>Steinernematidae</taxon>
        <taxon>Steinernema</taxon>
    </lineage>
</organism>
<comment type="caution">
    <text evidence="2">The sequence shown here is derived from an EMBL/GenBank/DDBJ whole genome shotgun (WGS) entry which is preliminary data.</text>
</comment>
<feature type="compositionally biased region" description="Polar residues" evidence="1">
    <location>
        <begin position="52"/>
        <end position="67"/>
    </location>
</feature>
<name>A0A4U5MQ54_STECR</name>
<evidence type="ECO:0000256" key="1">
    <source>
        <dbReference type="SAM" id="MobiDB-lite"/>
    </source>
</evidence>
<keyword evidence="3" id="KW-1185">Reference proteome</keyword>
<evidence type="ECO:0000313" key="3">
    <source>
        <dbReference type="Proteomes" id="UP000298663"/>
    </source>
</evidence>
<protein>
    <submittedName>
        <fullName evidence="2">Uncharacterized protein</fullName>
    </submittedName>
</protein>
<feature type="region of interest" description="Disordered" evidence="1">
    <location>
        <begin position="52"/>
        <end position="74"/>
    </location>
</feature>
<proteinExistence type="predicted"/>
<dbReference type="Proteomes" id="UP000298663">
    <property type="component" value="Unassembled WGS sequence"/>
</dbReference>
<dbReference type="AlphaFoldDB" id="A0A4U5MQ54"/>
<evidence type="ECO:0000313" key="2">
    <source>
        <dbReference type="EMBL" id="TKR71751.1"/>
    </source>
</evidence>
<reference evidence="2 3" key="1">
    <citation type="journal article" date="2015" name="Genome Biol.">
        <title>Comparative genomics of Steinernema reveals deeply conserved gene regulatory networks.</title>
        <authorList>
            <person name="Dillman A.R."/>
            <person name="Macchietto M."/>
            <person name="Porter C.F."/>
            <person name="Rogers A."/>
            <person name="Williams B."/>
            <person name="Antoshechkin I."/>
            <person name="Lee M.M."/>
            <person name="Goodwin Z."/>
            <person name="Lu X."/>
            <person name="Lewis E.E."/>
            <person name="Goodrich-Blair H."/>
            <person name="Stock S.P."/>
            <person name="Adams B.J."/>
            <person name="Sternberg P.W."/>
            <person name="Mortazavi A."/>
        </authorList>
    </citation>
    <scope>NUCLEOTIDE SEQUENCE [LARGE SCALE GENOMIC DNA]</scope>
    <source>
        <strain evidence="2 3">ALL</strain>
    </source>
</reference>
<sequence length="157" mass="17799">MFLIAKIVRGRRLLHELEQEEAKQEAQEAAAVLANQTGIITDRRRHRQRQNYALASTSRQSDELSPTDNEKTTRTRRKALLSRFLNFQALVFSKNLDNCAKRTIANPMRGGVDVNGVAEAAFECARAMGIRDSELLMFGLEEDGRMSTPRNFAFELL</sequence>
<gene>
    <name evidence="2" type="ORF">L596_019299</name>
</gene>
<dbReference type="EMBL" id="AZBU02000006">
    <property type="protein sequence ID" value="TKR71751.1"/>
    <property type="molecule type" value="Genomic_DNA"/>
</dbReference>
<accession>A0A4U5MQ54</accession>
<reference evidence="2 3" key="2">
    <citation type="journal article" date="2019" name="G3 (Bethesda)">
        <title>Hybrid Assembly of the Genome of the Entomopathogenic Nematode Steinernema carpocapsae Identifies the X-Chromosome.</title>
        <authorList>
            <person name="Serra L."/>
            <person name="Macchietto M."/>
            <person name="Macias-Munoz A."/>
            <person name="McGill C.J."/>
            <person name="Rodriguez I.M."/>
            <person name="Rodriguez B."/>
            <person name="Murad R."/>
            <person name="Mortazavi A."/>
        </authorList>
    </citation>
    <scope>NUCLEOTIDE SEQUENCE [LARGE SCALE GENOMIC DNA]</scope>
    <source>
        <strain evidence="2 3">ALL</strain>
    </source>
</reference>